<evidence type="ECO:0000256" key="6">
    <source>
        <dbReference type="ARBA" id="ARBA00023136"/>
    </source>
</evidence>
<evidence type="ECO:0000256" key="7">
    <source>
        <dbReference type="RuleBase" id="RU363059"/>
    </source>
</evidence>
<evidence type="ECO:0000313" key="9">
    <source>
        <dbReference type="EMBL" id="CAI7993017.1"/>
    </source>
</evidence>
<feature type="region of interest" description="Disordered" evidence="8">
    <location>
        <begin position="143"/>
        <end position="178"/>
    </location>
</feature>
<dbReference type="InterPro" id="IPR035952">
    <property type="entry name" value="Rhomboid-like_sf"/>
</dbReference>
<dbReference type="Pfam" id="PF04511">
    <property type="entry name" value="DER1"/>
    <property type="match status" value="1"/>
</dbReference>
<dbReference type="AlphaFoldDB" id="A0AA35QVR9"/>
<comment type="caution">
    <text evidence="7">Lacks conserved residue(s) required for the propagation of feature annotation.</text>
</comment>
<name>A0AA35QVR9_GEOBA</name>
<comment type="function">
    <text evidence="7">May be involved in the degradation of misfolded endoplasmic reticulum (ER) luminal proteins.</text>
</comment>
<gene>
    <name evidence="9" type="ORF">GBAR_LOCUS1171</name>
</gene>
<evidence type="ECO:0000256" key="8">
    <source>
        <dbReference type="SAM" id="MobiDB-lite"/>
    </source>
</evidence>
<keyword evidence="3 7" id="KW-0812">Transmembrane</keyword>
<protein>
    <recommendedName>
        <fullName evidence="7">Derlin</fullName>
    </recommendedName>
</protein>
<keyword evidence="5 7" id="KW-1133">Transmembrane helix</keyword>
<keyword evidence="10" id="KW-1185">Reference proteome</keyword>
<accession>A0AA35QVR9</accession>
<organism evidence="9 10">
    <name type="scientific">Geodia barretti</name>
    <name type="common">Barrett's horny sponge</name>
    <dbReference type="NCBI Taxonomy" id="519541"/>
    <lineage>
        <taxon>Eukaryota</taxon>
        <taxon>Metazoa</taxon>
        <taxon>Porifera</taxon>
        <taxon>Demospongiae</taxon>
        <taxon>Heteroscleromorpha</taxon>
        <taxon>Tetractinellida</taxon>
        <taxon>Astrophorina</taxon>
        <taxon>Geodiidae</taxon>
        <taxon>Geodia</taxon>
    </lineage>
</organism>
<evidence type="ECO:0000256" key="3">
    <source>
        <dbReference type="ARBA" id="ARBA00022692"/>
    </source>
</evidence>
<dbReference type="SUPFAM" id="SSF144091">
    <property type="entry name" value="Rhomboid-like"/>
    <property type="match status" value="1"/>
</dbReference>
<keyword evidence="6 7" id="KW-0472">Membrane</keyword>
<comment type="caution">
    <text evidence="9">The sequence shown here is derived from an EMBL/GenBank/DDBJ whole genome shotgun (WGS) entry which is preliminary data.</text>
</comment>
<feature type="transmembrane region" description="Helical" evidence="7">
    <location>
        <begin position="21"/>
        <end position="39"/>
    </location>
</feature>
<feature type="transmembrane region" description="Helical" evidence="7">
    <location>
        <begin position="81"/>
        <end position="111"/>
    </location>
</feature>
<dbReference type="Proteomes" id="UP001174909">
    <property type="component" value="Unassembled WGS sequence"/>
</dbReference>
<evidence type="ECO:0000256" key="2">
    <source>
        <dbReference type="ARBA" id="ARBA00008917"/>
    </source>
</evidence>
<feature type="compositionally biased region" description="Basic and acidic residues" evidence="8">
    <location>
        <begin position="143"/>
        <end position="155"/>
    </location>
</feature>
<dbReference type="GO" id="GO:0006950">
    <property type="term" value="P:response to stress"/>
    <property type="evidence" value="ECO:0007669"/>
    <property type="project" value="UniProtKB-ARBA"/>
</dbReference>
<evidence type="ECO:0000256" key="1">
    <source>
        <dbReference type="ARBA" id="ARBA00004477"/>
    </source>
</evidence>
<evidence type="ECO:0000256" key="4">
    <source>
        <dbReference type="ARBA" id="ARBA00022824"/>
    </source>
</evidence>
<feature type="compositionally biased region" description="Gly residues" evidence="8">
    <location>
        <begin position="157"/>
        <end position="169"/>
    </location>
</feature>
<comment type="similarity">
    <text evidence="2 7">Belongs to the derlin family.</text>
</comment>
<evidence type="ECO:0000256" key="5">
    <source>
        <dbReference type="ARBA" id="ARBA00022989"/>
    </source>
</evidence>
<sequence>MIFLYRFCRKLEETSFSGRTADFVVLFLFGSTLTLLVASTNYFRMLFLGEALTTMIVYIGCRRNPFVVYNFFGLFRFQAPYLPWILVLFSVLFGGSVAVDLVGIAIGHMYYFLEDVFPNKPGGFKIIRTPAFMKWIFDGTQADHGEPLEPEDRPGGYDWGEGVAPGGRDGPPANDNQQ</sequence>
<keyword evidence="4 7" id="KW-0256">Endoplasmic reticulum</keyword>
<reference evidence="9" key="1">
    <citation type="submission" date="2023-03" db="EMBL/GenBank/DDBJ databases">
        <authorList>
            <person name="Steffen K."/>
            <person name="Cardenas P."/>
        </authorList>
    </citation>
    <scope>NUCLEOTIDE SEQUENCE</scope>
</reference>
<dbReference type="PANTHER" id="PTHR11009">
    <property type="entry name" value="DER1-LIKE PROTEIN, DERLIN"/>
    <property type="match status" value="1"/>
</dbReference>
<comment type="subcellular location">
    <subcellularLocation>
        <location evidence="1 7">Endoplasmic reticulum membrane</location>
        <topology evidence="1 7">Multi-pass membrane protein</topology>
    </subcellularLocation>
</comment>
<dbReference type="InterPro" id="IPR007599">
    <property type="entry name" value="DER1"/>
</dbReference>
<evidence type="ECO:0000313" key="10">
    <source>
        <dbReference type="Proteomes" id="UP001174909"/>
    </source>
</evidence>
<dbReference type="GO" id="GO:0005789">
    <property type="term" value="C:endoplasmic reticulum membrane"/>
    <property type="evidence" value="ECO:0007669"/>
    <property type="project" value="UniProtKB-SubCell"/>
</dbReference>
<dbReference type="EMBL" id="CASHTH010000172">
    <property type="protein sequence ID" value="CAI7993017.1"/>
    <property type="molecule type" value="Genomic_DNA"/>
</dbReference>
<proteinExistence type="inferred from homology"/>